<gene>
    <name evidence="6" type="ORF">WS71_30515</name>
</gene>
<evidence type="ECO:0000313" key="6">
    <source>
        <dbReference type="EMBL" id="AOJ11405.1"/>
    </source>
</evidence>
<dbReference type="GO" id="GO:0016788">
    <property type="term" value="F:hydrolase activity, acting on ester bonds"/>
    <property type="evidence" value="ECO:0007669"/>
    <property type="project" value="InterPro"/>
</dbReference>
<dbReference type="InterPro" id="IPR036907">
    <property type="entry name" value="5'-Nucleotdase_C_sf"/>
</dbReference>
<feature type="signal peptide" evidence="3">
    <location>
        <begin position="1"/>
        <end position="20"/>
    </location>
</feature>
<dbReference type="PANTHER" id="PTHR11575">
    <property type="entry name" value="5'-NUCLEOTIDASE-RELATED"/>
    <property type="match status" value="1"/>
</dbReference>
<dbReference type="PROSITE" id="PS51257">
    <property type="entry name" value="PROKAR_LIPOPROTEIN"/>
    <property type="match status" value="1"/>
</dbReference>
<dbReference type="Gene3D" id="3.90.780.10">
    <property type="entry name" value="5'-Nucleotidase, C-terminal domain"/>
    <property type="match status" value="1"/>
</dbReference>
<keyword evidence="2 3" id="KW-0732">Signal</keyword>
<dbReference type="EMBL" id="CP013389">
    <property type="protein sequence ID" value="AOJ11405.1"/>
    <property type="molecule type" value="Genomic_DNA"/>
</dbReference>
<feature type="domain" description="Calcineurin-like phosphoesterase" evidence="4">
    <location>
        <begin position="52"/>
        <end position="309"/>
    </location>
</feature>
<dbReference type="GO" id="GO:0030288">
    <property type="term" value="C:outer membrane-bounded periplasmic space"/>
    <property type="evidence" value="ECO:0007669"/>
    <property type="project" value="TreeGrafter"/>
</dbReference>
<dbReference type="RefSeq" id="WP_066495594.1">
    <property type="nucleotide sequence ID" value="NZ_CP013389.1"/>
</dbReference>
<dbReference type="GO" id="GO:0009166">
    <property type="term" value="P:nucleotide catabolic process"/>
    <property type="evidence" value="ECO:0007669"/>
    <property type="project" value="InterPro"/>
</dbReference>
<dbReference type="PANTHER" id="PTHR11575:SF6">
    <property type="entry name" value="2',3'-CYCLIC-NUCLEOTIDE 2'-PHOSPHODIESTERASE_3'-NUCLEOTIDASE"/>
    <property type="match status" value="1"/>
</dbReference>
<accession>A0A1B4G669</accession>
<evidence type="ECO:0000256" key="2">
    <source>
        <dbReference type="ARBA" id="ARBA00022729"/>
    </source>
</evidence>
<reference evidence="6 7" key="1">
    <citation type="submission" date="2015-12" db="EMBL/GenBank/DDBJ databases">
        <title>Diversity of Burkholderia near neighbor genomes.</title>
        <authorList>
            <person name="Sahl J."/>
            <person name="Wagner D."/>
            <person name="Keim P."/>
        </authorList>
    </citation>
    <scope>NUCLEOTIDE SEQUENCE [LARGE SCALE GENOMIC DNA]</scope>
    <source>
        <strain evidence="6 7">BDU8</strain>
    </source>
</reference>
<dbReference type="InterPro" id="IPR006146">
    <property type="entry name" value="5'-Nucleotdase_CS"/>
</dbReference>
<evidence type="ECO:0000256" key="1">
    <source>
        <dbReference type="ARBA" id="ARBA00006654"/>
    </source>
</evidence>
<evidence type="ECO:0000313" key="7">
    <source>
        <dbReference type="Proteomes" id="UP000067711"/>
    </source>
</evidence>
<dbReference type="InterPro" id="IPR004843">
    <property type="entry name" value="Calcineurin-like_PHP"/>
</dbReference>
<comment type="similarity">
    <text evidence="1 3">Belongs to the 5'-nucleotidase family.</text>
</comment>
<dbReference type="GO" id="GO:0000166">
    <property type="term" value="F:nucleotide binding"/>
    <property type="evidence" value="ECO:0007669"/>
    <property type="project" value="UniProtKB-KW"/>
</dbReference>
<dbReference type="AlphaFoldDB" id="A0A1B4G669"/>
<dbReference type="InterPro" id="IPR008334">
    <property type="entry name" value="5'-Nucleotdase_C"/>
</dbReference>
<dbReference type="SUPFAM" id="SSF55816">
    <property type="entry name" value="5'-nucleotidase (syn. UDP-sugar hydrolase), C-terminal domain"/>
    <property type="match status" value="1"/>
</dbReference>
<dbReference type="PROSITE" id="PS00786">
    <property type="entry name" value="5_NUCLEOTIDASE_2"/>
    <property type="match status" value="1"/>
</dbReference>
<evidence type="ECO:0000256" key="3">
    <source>
        <dbReference type="RuleBase" id="RU362119"/>
    </source>
</evidence>
<dbReference type="Pfam" id="PF02872">
    <property type="entry name" value="5_nucleotid_C"/>
    <property type="match status" value="1"/>
</dbReference>
<dbReference type="PRINTS" id="PR01607">
    <property type="entry name" value="APYRASEFAMLY"/>
</dbReference>
<feature type="domain" description="5'-Nucleotidase C-terminal" evidence="5">
    <location>
        <begin position="469"/>
        <end position="595"/>
    </location>
</feature>
<dbReference type="GO" id="GO:0046872">
    <property type="term" value="F:metal ion binding"/>
    <property type="evidence" value="ECO:0007669"/>
    <property type="project" value="InterPro"/>
</dbReference>
<keyword evidence="3" id="KW-0547">Nucleotide-binding</keyword>
<dbReference type="SUPFAM" id="SSF56300">
    <property type="entry name" value="Metallo-dependent phosphatases"/>
    <property type="match status" value="1"/>
</dbReference>
<evidence type="ECO:0000259" key="4">
    <source>
        <dbReference type="Pfam" id="PF00149"/>
    </source>
</evidence>
<organism evidence="6 7">
    <name type="scientific">Burkholderia mayonis</name>
    <dbReference type="NCBI Taxonomy" id="1385591"/>
    <lineage>
        <taxon>Bacteria</taxon>
        <taxon>Pseudomonadati</taxon>
        <taxon>Pseudomonadota</taxon>
        <taxon>Betaproteobacteria</taxon>
        <taxon>Burkholderiales</taxon>
        <taxon>Burkholderiaceae</taxon>
        <taxon>Burkholderia</taxon>
        <taxon>pseudomallei group</taxon>
    </lineage>
</organism>
<dbReference type="Proteomes" id="UP000067711">
    <property type="component" value="Chromosome 1"/>
</dbReference>
<name>A0A1B4G669_9BURK</name>
<protein>
    <submittedName>
        <fullName evidence="6">Bifunctional metallophosphatase/5'-nucleotidase</fullName>
    </submittedName>
</protein>
<dbReference type="Gene3D" id="3.60.21.10">
    <property type="match status" value="1"/>
</dbReference>
<keyword evidence="3" id="KW-0378">Hydrolase</keyword>
<dbReference type="InterPro" id="IPR006179">
    <property type="entry name" value="5_nucleotidase/apyrase"/>
</dbReference>
<sequence>MPFPLRFRRRRAAAALVACAALVAGCNDDVDPAPPASSDAQTPAGTKATLAVLETTDLHTNVLSYDYFKLAADQSLGFERVATLIAQARAQYPNTLLLDNGDTIQGTALADYQALVKPVSCSDTLAIYKVMNAAKFDGGGIGNHEFNYGLPYLSQVTGNTFAIDGLPAPAQQKKCAGPAFPQVLANVISAKTNAPLFTPYTILSKTVTATAPDGRTITAPVKVGIIGFTPPAIMSWDKRWLDGKVYTTGLKEAAEKYIPEMRAKGADLVVAISHGGLDNSPYSPTMENGSWWLSTVPGIDAMLIGHSHQVFPDASSTIAQFNLPGVDKAKGTVNGVPTVMANYWGKHLGVIKLGLAFDGKTWSVDKSQTTVEARSIQNADKRYVDADPSVSAAIAAEHQATIDYVKTPIGSTDYRMSSYFADVGDPGAIQIVNEAQADYVASYVQANLPQYASLPVLSVSAPFKSGFGGGTDFTDVAPGALAINNAADLYLYPNTVYAVKVSGADIKNWLETAAKRFNTIDPTKATAQKLVSAFPGYNFDMFTSADLRYEIDVTQAVGSRIKNLAYKGAPIDPNAQFIVATNNYRASGGGNFPGLDGSKTIFASPDANRDVLIATIKKRGQLTRTADGAARSWRFTKLASSVAHVQFASAPNLVALANAAGLAGITQVAADDGSGKGLATYEIDLTQ</sequence>
<proteinExistence type="inferred from homology"/>
<dbReference type="Pfam" id="PF00149">
    <property type="entry name" value="Metallophos"/>
    <property type="match status" value="1"/>
</dbReference>
<feature type="chain" id="PRO_5015212682" evidence="3">
    <location>
        <begin position="21"/>
        <end position="687"/>
    </location>
</feature>
<dbReference type="NCBIfam" id="NF006938">
    <property type="entry name" value="PRK09420.1"/>
    <property type="match status" value="1"/>
</dbReference>
<dbReference type="InterPro" id="IPR029052">
    <property type="entry name" value="Metallo-depent_PP-like"/>
</dbReference>
<evidence type="ECO:0000259" key="5">
    <source>
        <dbReference type="Pfam" id="PF02872"/>
    </source>
</evidence>